<evidence type="ECO:0000256" key="1">
    <source>
        <dbReference type="SAM" id="MobiDB-lite"/>
    </source>
</evidence>
<feature type="compositionally biased region" description="Low complexity" evidence="1">
    <location>
        <begin position="443"/>
        <end position="464"/>
    </location>
</feature>
<feature type="region of interest" description="Disordered" evidence="1">
    <location>
        <begin position="1"/>
        <end position="148"/>
    </location>
</feature>
<sequence>RKRARSETSDEERNTPQTPAANKRRNLGPPGSTPYRPTSRPRALTANITPYSERRRRRAVEKDGRIHSTAIRVSQLLAQQEADRRRQAAESSAPLSPFPGLPQTNFEFSVDKAYDVSQSQEEGQSLPEQSSTSQQPVTPERTRGWNIRGLLNSVPRRFSRIIPTFGRSPERNQVPVAPQPSSERVSRTQAPEPDSSASQNQAQSNRSSSEEPPQKRARRSWSLFPQPFDRSLYLGDLSKKESATSSSALASHPGDKPLAEESKTREPTASDSQANADRARELVQVSEAEQSKQKKRKRSVSPDVIPNPPGCSYGLDLDYFCYSSESEEEQELTQSRTEQRKPDHSAKAAVRSALRSERPSSKKVRFDASPENTPSKLRLRARATDPYHGRHFIGMGNDSDAVAPESPSASHVSDGSPSRTGFVPNLQGTFQLDYDAFSDDSESSGSSSANAPAPSSVPSSPNVARVGFPERYDTVQSPDLRPTPRQAATAPSTPAKIDEEALARARSQAEKYKPKTPSGLRTASRYSSPMTATPETVSASAPLATPTPASAAEPAPELKQQPTEDFGDDEFAREAQWLYENCPSGDLGNLVWPQPVTYEEQGYTPDVVTLVNEIWDPSMIDYAYANIWTPGLEAFKRELE</sequence>
<feature type="compositionally biased region" description="Polar residues" evidence="1">
    <location>
        <begin position="407"/>
        <end position="419"/>
    </location>
</feature>
<feature type="compositionally biased region" description="Low complexity" evidence="1">
    <location>
        <begin position="539"/>
        <end position="558"/>
    </location>
</feature>
<feature type="non-terminal residue" evidence="2">
    <location>
        <position position="1"/>
    </location>
</feature>
<proteinExistence type="predicted"/>
<evidence type="ECO:0000313" key="2">
    <source>
        <dbReference type="EMBL" id="OOF99998.1"/>
    </source>
</evidence>
<keyword evidence="3" id="KW-1185">Reference proteome</keyword>
<feature type="compositionally biased region" description="Polar residues" evidence="1">
    <location>
        <begin position="116"/>
        <end position="137"/>
    </location>
</feature>
<feature type="compositionally biased region" description="Polar residues" evidence="1">
    <location>
        <begin position="179"/>
        <end position="189"/>
    </location>
</feature>
<organism evidence="2 3">
    <name type="scientific">Aspergillus carbonarius (strain ITEM 5010)</name>
    <dbReference type="NCBI Taxonomy" id="602072"/>
    <lineage>
        <taxon>Eukaryota</taxon>
        <taxon>Fungi</taxon>
        <taxon>Dikarya</taxon>
        <taxon>Ascomycota</taxon>
        <taxon>Pezizomycotina</taxon>
        <taxon>Eurotiomycetes</taxon>
        <taxon>Eurotiomycetidae</taxon>
        <taxon>Eurotiales</taxon>
        <taxon>Aspergillaceae</taxon>
        <taxon>Aspergillus</taxon>
        <taxon>Aspergillus subgen. Circumdati</taxon>
    </lineage>
</organism>
<accession>A0A1R3RZT1</accession>
<feature type="compositionally biased region" description="Polar residues" evidence="1">
    <location>
        <begin position="519"/>
        <end position="538"/>
    </location>
</feature>
<reference evidence="3" key="1">
    <citation type="journal article" date="2017" name="Genome Biol.">
        <title>Comparative genomics reveals high biological diversity and specific adaptations in the industrially and medically important fungal genus Aspergillus.</title>
        <authorList>
            <person name="de Vries R.P."/>
            <person name="Riley R."/>
            <person name="Wiebenga A."/>
            <person name="Aguilar-Osorio G."/>
            <person name="Amillis S."/>
            <person name="Uchima C.A."/>
            <person name="Anderluh G."/>
            <person name="Asadollahi M."/>
            <person name="Askin M."/>
            <person name="Barry K."/>
            <person name="Battaglia E."/>
            <person name="Bayram O."/>
            <person name="Benocci T."/>
            <person name="Braus-Stromeyer S.A."/>
            <person name="Caldana C."/>
            <person name="Canovas D."/>
            <person name="Cerqueira G.C."/>
            <person name="Chen F."/>
            <person name="Chen W."/>
            <person name="Choi C."/>
            <person name="Clum A."/>
            <person name="Dos Santos R.A."/>
            <person name="Damasio A.R."/>
            <person name="Diallinas G."/>
            <person name="Emri T."/>
            <person name="Fekete E."/>
            <person name="Flipphi M."/>
            <person name="Freyberg S."/>
            <person name="Gallo A."/>
            <person name="Gournas C."/>
            <person name="Habgood R."/>
            <person name="Hainaut M."/>
            <person name="Harispe M.L."/>
            <person name="Henrissat B."/>
            <person name="Hilden K.S."/>
            <person name="Hope R."/>
            <person name="Hossain A."/>
            <person name="Karabika E."/>
            <person name="Karaffa L."/>
            <person name="Karanyi Z."/>
            <person name="Krasevec N."/>
            <person name="Kuo A."/>
            <person name="Kusch H."/>
            <person name="LaButti K."/>
            <person name="Lagendijk E.L."/>
            <person name="Lapidus A."/>
            <person name="Levasseur A."/>
            <person name="Lindquist E."/>
            <person name="Lipzen A."/>
            <person name="Logrieco A.F."/>
            <person name="MacCabe A."/>
            <person name="Maekelae M.R."/>
            <person name="Malavazi I."/>
            <person name="Melin P."/>
            <person name="Meyer V."/>
            <person name="Mielnichuk N."/>
            <person name="Miskei M."/>
            <person name="Molnar A.P."/>
            <person name="Mule G."/>
            <person name="Ngan C.Y."/>
            <person name="Orejas M."/>
            <person name="Orosz E."/>
            <person name="Ouedraogo J.P."/>
            <person name="Overkamp K.M."/>
            <person name="Park H.-S."/>
            <person name="Perrone G."/>
            <person name="Piumi F."/>
            <person name="Punt P.J."/>
            <person name="Ram A.F."/>
            <person name="Ramon A."/>
            <person name="Rauscher S."/>
            <person name="Record E."/>
            <person name="Riano-Pachon D.M."/>
            <person name="Robert V."/>
            <person name="Roehrig J."/>
            <person name="Ruller R."/>
            <person name="Salamov A."/>
            <person name="Salih N.S."/>
            <person name="Samson R.A."/>
            <person name="Sandor E."/>
            <person name="Sanguinetti M."/>
            <person name="Schuetze T."/>
            <person name="Sepcic K."/>
            <person name="Shelest E."/>
            <person name="Sherlock G."/>
            <person name="Sophianopoulou V."/>
            <person name="Squina F.M."/>
            <person name="Sun H."/>
            <person name="Susca A."/>
            <person name="Todd R.B."/>
            <person name="Tsang A."/>
            <person name="Unkles S.E."/>
            <person name="van de Wiele N."/>
            <person name="van Rossen-Uffink D."/>
            <person name="Oliveira J.V."/>
            <person name="Vesth T.C."/>
            <person name="Visser J."/>
            <person name="Yu J.-H."/>
            <person name="Zhou M."/>
            <person name="Andersen M.R."/>
            <person name="Archer D.B."/>
            <person name="Baker S.E."/>
            <person name="Benoit I."/>
            <person name="Brakhage A.A."/>
            <person name="Braus G.H."/>
            <person name="Fischer R."/>
            <person name="Frisvad J.C."/>
            <person name="Goldman G.H."/>
            <person name="Houbraken J."/>
            <person name="Oakley B."/>
            <person name="Pocsi I."/>
            <person name="Scazzocchio C."/>
            <person name="Seiboth B."/>
            <person name="vanKuyk P.A."/>
            <person name="Wortman J."/>
            <person name="Dyer P.S."/>
            <person name="Grigoriev I.V."/>
        </authorList>
    </citation>
    <scope>NUCLEOTIDE SEQUENCE [LARGE SCALE GENOMIC DNA]</scope>
    <source>
        <strain evidence="3">ITEM 5010</strain>
    </source>
</reference>
<dbReference type="EMBL" id="KV907494">
    <property type="protein sequence ID" value="OOF99998.1"/>
    <property type="molecule type" value="Genomic_DNA"/>
</dbReference>
<evidence type="ECO:0000313" key="3">
    <source>
        <dbReference type="Proteomes" id="UP000188318"/>
    </source>
</evidence>
<feature type="compositionally biased region" description="Basic and acidic residues" evidence="1">
    <location>
        <begin position="496"/>
        <end position="513"/>
    </location>
</feature>
<feature type="region of interest" description="Disordered" evidence="1">
    <location>
        <begin position="239"/>
        <end position="564"/>
    </location>
</feature>
<protein>
    <submittedName>
        <fullName evidence="2">Uncharacterized protein</fullName>
    </submittedName>
</protein>
<feature type="compositionally biased region" description="Low complexity" evidence="1">
    <location>
        <begin position="195"/>
        <end position="207"/>
    </location>
</feature>
<dbReference type="Proteomes" id="UP000188318">
    <property type="component" value="Unassembled WGS sequence"/>
</dbReference>
<feature type="compositionally biased region" description="Basic and acidic residues" evidence="1">
    <location>
        <begin position="253"/>
        <end position="268"/>
    </location>
</feature>
<feature type="region of interest" description="Disordered" evidence="1">
    <location>
        <begin position="162"/>
        <end position="223"/>
    </location>
</feature>
<dbReference type="STRING" id="602072.A0A1R3RZT1"/>
<feature type="non-terminal residue" evidence="2">
    <location>
        <position position="640"/>
    </location>
</feature>
<gene>
    <name evidence="2" type="ORF">ASPCADRAFT_32976</name>
</gene>
<name>A0A1R3RZT1_ASPC5</name>
<feature type="compositionally biased region" description="Basic and acidic residues" evidence="1">
    <location>
        <begin position="337"/>
        <end position="346"/>
    </location>
</feature>
<dbReference type="VEuPathDB" id="FungiDB:ASPCADRAFT_32976"/>
<dbReference type="OrthoDB" id="5394108at2759"/>
<feature type="compositionally biased region" description="Basic and acidic residues" evidence="1">
    <location>
        <begin position="1"/>
        <end position="14"/>
    </location>
</feature>
<dbReference type="AlphaFoldDB" id="A0A1R3RZT1"/>
<feature type="compositionally biased region" description="Basic and acidic residues" evidence="1">
    <location>
        <begin position="354"/>
        <end position="368"/>
    </location>
</feature>
<dbReference type="OMA" id="RTIYRFP"/>